<sequence>MAMDKGIRNAMIGVIGSIIVAVAGSWVQLNQRISILEVQVMNDHQLFVGSQEDMKEIKSMLGEINIKVSHLNDIKADRPNMDSHITQKGGE</sequence>
<evidence type="ECO:0000256" key="1">
    <source>
        <dbReference type="SAM" id="Phobius"/>
    </source>
</evidence>
<keyword evidence="1" id="KW-1133">Transmembrane helix</keyword>
<proteinExistence type="predicted"/>
<name>A0A8S5TAE0_9CAUD</name>
<dbReference type="EMBL" id="BK032784">
    <property type="protein sequence ID" value="DAF60214.1"/>
    <property type="molecule type" value="Genomic_DNA"/>
</dbReference>
<feature type="transmembrane region" description="Helical" evidence="1">
    <location>
        <begin position="12"/>
        <end position="29"/>
    </location>
</feature>
<keyword evidence="1" id="KW-0812">Transmembrane</keyword>
<accession>A0A8S5TAE0</accession>
<organism evidence="2">
    <name type="scientific">Podoviridae sp. ctDwO1</name>
    <dbReference type="NCBI Taxonomy" id="2827726"/>
    <lineage>
        <taxon>Viruses</taxon>
        <taxon>Duplodnaviria</taxon>
        <taxon>Heunggongvirae</taxon>
        <taxon>Uroviricota</taxon>
        <taxon>Caudoviricetes</taxon>
    </lineage>
</organism>
<evidence type="ECO:0000313" key="2">
    <source>
        <dbReference type="EMBL" id="DAF60214.1"/>
    </source>
</evidence>
<keyword evidence="1" id="KW-0472">Membrane</keyword>
<protein>
    <submittedName>
        <fullName evidence="2">Uncharacterized protein</fullName>
    </submittedName>
</protein>
<reference evidence="2" key="1">
    <citation type="journal article" date="2021" name="Proc. Natl. Acad. Sci. U.S.A.">
        <title>A Catalog of Tens of Thousands of Viruses from Human Metagenomes Reveals Hidden Associations with Chronic Diseases.</title>
        <authorList>
            <person name="Tisza M.J."/>
            <person name="Buck C.B."/>
        </authorList>
    </citation>
    <scope>NUCLEOTIDE SEQUENCE</scope>
    <source>
        <strain evidence="2">CtDwO1</strain>
    </source>
</reference>